<dbReference type="InterPro" id="IPR014756">
    <property type="entry name" value="Ig_E-set"/>
</dbReference>
<evidence type="ECO:0000256" key="2">
    <source>
        <dbReference type="SAM" id="MobiDB-lite"/>
    </source>
</evidence>
<evidence type="ECO:0000313" key="5">
    <source>
        <dbReference type="EMBL" id="QIG45063.1"/>
    </source>
</evidence>
<feature type="chain" id="PRO_5026221712" description="IPT/TIG domain-containing protein" evidence="3">
    <location>
        <begin position="22"/>
        <end position="1120"/>
    </location>
</feature>
<accession>A0A6G6WIU4</accession>
<keyword evidence="1 3" id="KW-0732">Signal</keyword>
<feature type="domain" description="IPT/TIG" evidence="4">
    <location>
        <begin position="568"/>
        <end position="649"/>
    </location>
</feature>
<dbReference type="Pfam" id="PF01833">
    <property type="entry name" value="TIG"/>
    <property type="match status" value="12"/>
</dbReference>
<feature type="region of interest" description="Disordered" evidence="2">
    <location>
        <begin position="134"/>
        <end position="166"/>
    </location>
</feature>
<evidence type="ECO:0000256" key="3">
    <source>
        <dbReference type="SAM" id="SignalP"/>
    </source>
</evidence>
<dbReference type="CDD" id="cd00102">
    <property type="entry name" value="IPT"/>
    <property type="match status" value="6"/>
</dbReference>
<dbReference type="GO" id="GO:0005975">
    <property type="term" value="P:carbohydrate metabolic process"/>
    <property type="evidence" value="ECO:0007669"/>
    <property type="project" value="UniProtKB-ARBA"/>
</dbReference>
<feature type="domain" description="IPT/TIG" evidence="4">
    <location>
        <begin position="402"/>
        <end position="483"/>
    </location>
</feature>
<feature type="domain" description="IPT/TIG" evidence="4">
    <location>
        <begin position="988"/>
        <end position="1069"/>
    </location>
</feature>
<feature type="domain" description="IPT/TIG" evidence="4">
    <location>
        <begin position="736"/>
        <end position="818"/>
    </location>
</feature>
<feature type="compositionally biased region" description="Pro residues" evidence="2">
    <location>
        <begin position="136"/>
        <end position="148"/>
    </location>
</feature>
<feature type="signal peptide" evidence="3">
    <location>
        <begin position="1"/>
        <end position="21"/>
    </location>
</feature>
<feature type="domain" description="IPT/TIG" evidence="4">
    <location>
        <begin position="232"/>
        <end position="314"/>
    </location>
</feature>
<evidence type="ECO:0000256" key="1">
    <source>
        <dbReference type="ARBA" id="ARBA00022729"/>
    </source>
</evidence>
<feature type="domain" description="IPT/TIG" evidence="4">
    <location>
        <begin position="904"/>
        <end position="986"/>
    </location>
</feature>
<feature type="domain" description="IPT/TIG" evidence="4">
    <location>
        <begin position="148"/>
        <end position="230"/>
    </location>
</feature>
<dbReference type="SMART" id="SM00429">
    <property type="entry name" value="IPT"/>
    <property type="match status" value="12"/>
</dbReference>
<evidence type="ECO:0000313" key="6">
    <source>
        <dbReference type="Proteomes" id="UP000502996"/>
    </source>
</evidence>
<proteinExistence type="predicted"/>
<dbReference type="PANTHER" id="PTHR46769:SF2">
    <property type="entry name" value="FIBROCYSTIN-L ISOFORM 2 PRECURSOR-RELATED"/>
    <property type="match status" value="1"/>
</dbReference>
<sequence length="1120" mass="106201">MRRSGSAVVVALALVPAPALAGVPVAGPGRAAVVVASAPLPAERTAEQAKPVVQRVTPASGPTRGGFTVVLKGTGFTGVKRVLIGEGRATGVRVVSPRKLTADAPAHAAGPVRVRVVTDHGSSKATGQAEVTYLAPPTPPPPPPPPPATALASVSPGAGPTAGGTTVTLSGTSLDGASAVRFGGTAATSYRVLSDSRITATTPARPPGPVNVTVTTPHGTAVLEDRFSYVARPTLDHVSPSSGPVAGATATVFGSGLTSDLAVSFGGVPATETHAAADGRSLVVHAPPHAPGFVEVAVSGVGGTASLPSGYRYVGGPDLVGVQPAAGPTAGGTAVTLTGTGFTGDTLVVFGAKPSLAVSANLAGTELTAELPPSTVAGPVDVTVGTEGGSDVLASAFTYVAAPTLASVVPDLGPSAGGTSVALTGSGFRPGMTVTFGETSATVAAVTATTATVTTPAHAPGPVAVVVTTPGGSAALAGAYTYVAAPTLTAVEPDTGPATGGAAVRLSGTGFRAGMTVTLGGAPATVTAVTGTTATVTTPAHDPGPVDVAVTTPGGSASLSAAYTYVVGPTLTALSPTEGPAGGGATVTLSGSGFTPGLTVSFGGRAAEVGAVSATSATVTTPAHAPGSVNVVVATAGGSASLAAAYTYLATPTLSAVTPGAGPTGGGTAVILTGSGLRPGMTVRFGGTAATLVGAADDGTSATVTTPAHPAGVADVFVATAGGAGSLPGGYEYVAAPDLDALTPDEGPAGGGQGITLSGTGFRPGMVVSLGGTPATMVGTPTSTTVTVTTPAHPAGPVDVTVTTPGGTATLSAGYTFVAAPTLTSAAPAAGPVTGGQAVVLTGTGFRADLAVTFGGQPATVIGTPTATQATVSAPAHAAGMVDVTASTAGGTGTLAGGYEYAPAPTLGAVSPAEGPVTGHGTVTLTGTGFRPELSVSIGGQPAPLVGPPTATQATVRVPPHVAGPADVVVTTVGGTAIAAAAYSYLDAPTLTSVAPAQGSSAGGTVVTLTGTGFRPGLTVAFDGVEVPADSVTATSATVTTPAHPAGTVDVSVATDCGTATAASAYSYLDPPERVAVTPAQGPIAGGRVITLRGRGAAAVAVTTPVGSSTPADAFAYLLL</sequence>
<feature type="compositionally biased region" description="Low complexity" evidence="2">
    <location>
        <begin position="149"/>
        <end position="166"/>
    </location>
</feature>
<evidence type="ECO:0000259" key="4">
    <source>
        <dbReference type="SMART" id="SM00429"/>
    </source>
</evidence>
<dbReference type="InterPro" id="IPR013783">
    <property type="entry name" value="Ig-like_fold"/>
</dbReference>
<reference evidence="5 6" key="1">
    <citation type="submission" date="2020-02" db="EMBL/GenBank/DDBJ databases">
        <title>Full genome sequence of Nocardioides sp. R-3366.</title>
        <authorList>
            <person name="Im W.-T."/>
        </authorList>
    </citation>
    <scope>NUCLEOTIDE SEQUENCE [LARGE SCALE GENOMIC DNA]</scope>
    <source>
        <strain evidence="5 6">R-3366</strain>
    </source>
</reference>
<dbReference type="RefSeq" id="WP_165237250.1">
    <property type="nucleotide sequence ID" value="NZ_CP049257.1"/>
</dbReference>
<dbReference type="InterPro" id="IPR052387">
    <property type="entry name" value="Fibrocystin"/>
</dbReference>
<feature type="domain" description="IPT/TIG" evidence="4">
    <location>
        <begin position="50"/>
        <end position="134"/>
    </location>
</feature>
<dbReference type="AlphaFoldDB" id="A0A6G6WIU4"/>
<dbReference type="SUPFAM" id="SSF81296">
    <property type="entry name" value="E set domains"/>
    <property type="match status" value="12"/>
</dbReference>
<gene>
    <name evidence="5" type="ORF">G5V58_21905</name>
</gene>
<dbReference type="PANTHER" id="PTHR46769">
    <property type="entry name" value="POLYCYSTIC KIDNEY AND HEPATIC DISEASE 1 (AUTOSOMAL RECESSIVE)-LIKE 1"/>
    <property type="match status" value="1"/>
</dbReference>
<name>A0A6G6WIU4_9ACTN</name>
<dbReference type="EMBL" id="CP049257">
    <property type="protein sequence ID" value="QIG45063.1"/>
    <property type="molecule type" value="Genomic_DNA"/>
</dbReference>
<dbReference type="CDD" id="cd00603">
    <property type="entry name" value="IPT_PCSR"/>
    <property type="match status" value="1"/>
</dbReference>
<feature type="domain" description="IPT/TIG" evidence="4">
    <location>
        <begin position="820"/>
        <end position="902"/>
    </location>
</feature>
<organism evidence="5 6">
    <name type="scientific">Nocardioides anomalus</name>
    <dbReference type="NCBI Taxonomy" id="2712223"/>
    <lineage>
        <taxon>Bacteria</taxon>
        <taxon>Bacillati</taxon>
        <taxon>Actinomycetota</taxon>
        <taxon>Actinomycetes</taxon>
        <taxon>Propionibacteriales</taxon>
        <taxon>Nocardioidaceae</taxon>
        <taxon>Nocardioides</taxon>
    </lineage>
</organism>
<feature type="domain" description="IPT/TIG" evidence="4">
    <location>
        <begin position="316"/>
        <end position="400"/>
    </location>
</feature>
<protein>
    <recommendedName>
        <fullName evidence="4">IPT/TIG domain-containing protein</fullName>
    </recommendedName>
</protein>
<keyword evidence="6" id="KW-1185">Reference proteome</keyword>
<dbReference type="Proteomes" id="UP000502996">
    <property type="component" value="Chromosome"/>
</dbReference>
<feature type="domain" description="IPT/TIG" evidence="4">
    <location>
        <begin position="651"/>
        <end position="734"/>
    </location>
</feature>
<feature type="domain" description="IPT/TIG" evidence="4">
    <location>
        <begin position="485"/>
        <end position="566"/>
    </location>
</feature>
<dbReference type="InterPro" id="IPR002909">
    <property type="entry name" value="IPT_dom"/>
</dbReference>
<dbReference type="KEGG" id="nano:G5V58_21905"/>
<dbReference type="Gene3D" id="2.60.40.10">
    <property type="entry name" value="Immunoglobulins"/>
    <property type="match status" value="12"/>
</dbReference>